<dbReference type="AlphaFoldDB" id="A0A0F9MCA6"/>
<proteinExistence type="predicted"/>
<feature type="domain" description="DUF362" evidence="1">
    <location>
        <begin position="190"/>
        <end position="273"/>
    </location>
</feature>
<dbReference type="Pfam" id="PF04015">
    <property type="entry name" value="DUF362"/>
    <property type="match status" value="1"/>
</dbReference>
<name>A0A0F9MCA6_9ZZZZ</name>
<reference evidence="2" key="1">
    <citation type="journal article" date="2015" name="Nature">
        <title>Complex archaea that bridge the gap between prokaryotes and eukaryotes.</title>
        <authorList>
            <person name="Spang A."/>
            <person name="Saw J.H."/>
            <person name="Jorgensen S.L."/>
            <person name="Zaremba-Niedzwiedzka K."/>
            <person name="Martijn J."/>
            <person name="Lind A.E."/>
            <person name="van Eijk R."/>
            <person name="Schleper C."/>
            <person name="Guy L."/>
            <person name="Ettema T.J."/>
        </authorList>
    </citation>
    <scope>NUCLEOTIDE SEQUENCE</scope>
</reference>
<evidence type="ECO:0000313" key="2">
    <source>
        <dbReference type="EMBL" id="KKM96981.1"/>
    </source>
</evidence>
<organism evidence="2">
    <name type="scientific">marine sediment metagenome</name>
    <dbReference type="NCBI Taxonomy" id="412755"/>
    <lineage>
        <taxon>unclassified sequences</taxon>
        <taxon>metagenomes</taxon>
        <taxon>ecological metagenomes</taxon>
    </lineage>
</organism>
<accession>A0A0F9MCA6</accession>
<protein>
    <recommendedName>
        <fullName evidence="1">DUF362 domain-containing protein</fullName>
    </recommendedName>
</protein>
<gene>
    <name evidence="2" type="ORF">LCGC14_1172690</name>
</gene>
<comment type="caution">
    <text evidence="2">The sequence shown here is derived from an EMBL/GenBank/DDBJ whole genome shotgun (WGS) entry which is preliminary data.</text>
</comment>
<sequence length="390" mass="44318">MVHKNSQIFIVKTSPKMVLEDYKKLMHLAKYEKNYSKDKKIIIKLNLSWSKFFPACSSPPWQVEGVLKTMLDDGFKSKNLFTAENRTVVTNIAKGLKGNKWAPIIKKYGVWFVPLTRIPFVPYESLRSRFLTFKNKSLFVLDSKIFPEGFFIPQFYVGKSIIHLPTIKTHGHTGALGGSLKKTSGELRHGGITCAMKNAFGGLLTKRRHFSHQYMSEVLVDLLIIQKQIHPNILAIVDGTVCGDGAGPRTMIPKIKNYLIAGYDQVAVDTVVAKILGFDPLKLPAIRLAHDEGIGCGDFKQIDIVGEDVSEINWNFRVKRSIVIWGDQMVRKGALSFINPLLKNEVFFKAPILGSLIYHDMFWYPFVGKKRIKKFMRTDWGKLFKSYPNS</sequence>
<dbReference type="InterPro" id="IPR007160">
    <property type="entry name" value="DUF362"/>
</dbReference>
<evidence type="ECO:0000259" key="1">
    <source>
        <dbReference type="Pfam" id="PF04015"/>
    </source>
</evidence>
<dbReference type="EMBL" id="LAZR01005808">
    <property type="protein sequence ID" value="KKM96981.1"/>
    <property type="molecule type" value="Genomic_DNA"/>
</dbReference>